<gene>
    <name evidence="8" type="ORF">TeGR_g8056</name>
</gene>
<organism evidence="8 9">
    <name type="scientific">Tetraparma gracilis</name>
    <dbReference type="NCBI Taxonomy" id="2962635"/>
    <lineage>
        <taxon>Eukaryota</taxon>
        <taxon>Sar</taxon>
        <taxon>Stramenopiles</taxon>
        <taxon>Ochrophyta</taxon>
        <taxon>Bolidophyceae</taxon>
        <taxon>Parmales</taxon>
        <taxon>Triparmaceae</taxon>
        <taxon>Tetraparma</taxon>
    </lineage>
</organism>
<feature type="region of interest" description="Disordered" evidence="5">
    <location>
        <begin position="373"/>
        <end position="396"/>
    </location>
</feature>
<dbReference type="InterPro" id="IPR045180">
    <property type="entry name" value="La_dom_prot"/>
</dbReference>
<dbReference type="SUPFAM" id="SSF54928">
    <property type="entry name" value="RNA-binding domain, RBD"/>
    <property type="match status" value="1"/>
</dbReference>
<sequence>MTSATASLLAERIQFFFSDSNFRQDQFMLKEASSNDGYIEISSLLKFNSIKKISTDAKLIAQAAKEVGSVVVSKDGEAIRRKDPLPDQDDTNLRTVYVTEMPVEEEKGGEAAGEEPEEEAAKEEPKEEPAAAAATEPAAEPKKQPKARKTFRYAATVADVQAAFAAHGDVALVRMRFSRADPAKGVPKSAIGGAFVEFRTEGGLEKCVEAAKGEAAKVNGKEVKVQRMVDWLAAGKKGKGNSNKKAGGEKKPKEEKPKEEEKPLEVVPISWEKNTVLSFVAVPDGCDRETIKDAFAGVEGLDAQEDLYIDYSRGESDGAVRFKRPFAGIGDLAAKFKAGELTVGGEKVGDALVLGGDVEEKYWQLAAEQMAERKRARERGDGGKGRDNRNNKRQRR</sequence>
<dbReference type="Pfam" id="PF08777">
    <property type="entry name" value="RRM_3"/>
    <property type="match status" value="1"/>
</dbReference>
<evidence type="ECO:0000256" key="3">
    <source>
        <dbReference type="ARBA" id="ARBA00023242"/>
    </source>
</evidence>
<keyword evidence="2 4" id="KW-0694">RNA-binding</keyword>
<dbReference type="Gene3D" id="3.30.70.330">
    <property type="match status" value="2"/>
</dbReference>
<dbReference type="SMART" id="SM00715">
    <property type="entry name" value="LA"/>
    <property type="match status" value="1"/>
</dbReference>
<proteinExistence type="predicted"/>
<dbReference type="PRINTS" id="PR00302">
    <property type="entry name" value="LUPUSLA"/>
</dbReference>
<evidence type="ECO:0000256" key="2">
    <source>
        <dbReference type="ARBA" id="ARBA00022884"/>
    </source>
</evidence>
<dbReference type="InterPro" id="IPR036390">
    <property type="entry name" value="WH_DNA-bd_sf"/>
</dbReference>
<protein>
    <recommendedName>
        <fullName evidence="10">Lupus La protein</fullName>
    </recommendedName>
</protein>
<dbReference type="PROSITE" id="PS50961">
    <property type="entry name" value="HTH_LA"/>
    <property type="match status" value="1"/>
</dbReference>
<evidence type="ECO:0000313" key="8">
    <source>
        <dbReference type="EMBL" id="GMI24268.1"/>
    </source>
</evidence>
<evidence type="ECO:0000256" key="5">
    <source>
        <dbReference type="SAM" id="MobiDB-lite"/>
    </source>
</evidence>
<evidence type="ECO:0000259" key="6">
    <source>
        <dbReference type="PROSITE" id="PS50961"/>
    </source>
</evidence>
<dbReference type="SUPFAM" id="SSF46785">
    <property type="entry name" value="Winged helix' DNA-binding domain"/>
    <property type="match status" value="1"/>
</dbReference>
<dbReference type="InterPro" id="IPR012677">
    <property type="entry name" value="Nucleotide-bd_a/b_plait_sf"/>
</dbReference>
<evidence type="ECO:0000256" key="1">
    <source>
        <dbReference type="ARBA" id="ARBA00004123"/>
    </source>
</evidence>
<evidence type="ECO:0008006" key="10">
    <source>
        <dbReference type="Google" id="ProtNLM"/>
    </source>
</evidence>
<keyword evidence="9" id="KW-1185">Reference proteome</keyword>
<evidence type="ECO:0000313" key="9">
    <source>
        <dbReference type="Proteomes" id="UP001165060"/>
    </source>
</evidence>
<dbReference type="InterPro" id="IPR036388">
    <property type="entry name" value="WH-like_DNA-bd_sf"/>
</dbReference>
<feature type="compositionally biased region" description="Basic and acidic residues" evidence="5">
    <location>
        <begin position="373"/>
        <end position="390"/>
    </location>
</feature>
<dbReference type="InterPro" id="IPR014886">
    <property type="entry name" value="La_xRRM"/>
</dbReference>
<dbReference type="Proteomes" id="UP001165060">
    <property type="component" value="Unassembled WGS sequence"/>
</dbReference>
<dbReference type="InterPro" id="IPR006630">
    <property type="entry name" value="La_HTH"/>
</dbReference>
<feature type="region of interest" description="Disordered" evidence="5">
    <location>
        <begin position="234"/>
        <end position="263"/>
    </location>
</feature>
<dbReference type="PROSITE" id="PS51939">
    <property type="entry name" value="XRRM"/>
    <property type="match status" value="1"/>
</dbReference>
<dbReference type="InterPro" id="IPR002344">
    <property type="entry name" value="Lupus_La"/>
</dbReference>
<name>A0ABQ6MDG3_9STRA</name>
<evidence type="ECO:0000256" key="4">
    <source>
        <dbReference type="PROSITE-ProRule" id="PRU00332"/>
    </source>
</evidence>
<dbReference type="PANTHER" id="PTHR22792">
    <property type="entry name" value="LUPUS LA PROTEIN-RELATED"/>
    <property type="match status" value="1"/>
</dbReference>
<dbReference type="Pfam" id="PF05383">
    <property type="entry name" value="La"/>
    <property type="match status" value="1"/>
</dbReference>
<evidence type="ECO:0000259" key="7">
    <source>
        <dbReference type="PROSITE" id="PS51939"/>
    </source>
</evidence>
<reference evidence="8 9" key="1">
    <citation type="journal article" date="2023" name="Commun. Biol.">
        <title>Genome analysis of Parmales, the sister group of diatoms, reveals the evolutionary specialization of diatoms from phago-mixotrophs to photoautotrophs.</title>
        <authorList>
            <person name="Ban H."/>
            <person name="Sato S."/>
            <person name="Yoshikawa S."/>
            <person name="Yamada K."/>
            <person name="Nakamura Y."/>
            <person name="Ichinomiya M."/>
            <person name="Sato N."/>
            <person name="Blanc-Mathieu R."/>
            <person name="Endo H."/>
            <person name="Kuwata A."/>
            <person name="Ogata H."/>
        </authorList>
    </citation>
    <scope>NUCLEOTIDE SEQUENCE [LARGE SCALE GENOMIC DNA]</scope>
</reference>
<keyword evidence="3" id="KW-0539">Nucleus</keyword>
<feature type="region of interest" description="Disordered" evidence="5">
    <location>
        <begin position="101"/>
        <end position="147"/>
    </location>
</feature>
<feature type="compositionally biased region" description="Acidic residues" evidence="5">
    <location>
        <begin position="112"/>
        <end position="121"/>
    </location>
</feature>
<comment type="subcellular location">
    <subcellularLocation>
        <location evidence="1">Nucleus</location>
    </subcellularLocation>
</comment>
<dbReference type="EMBL" id="BRYB01002704">
    <property type="protein sequence ID" value="GMI24268.1"/>
    <property type="molecule type" value="Genomic_DNA"/>
</dbReference>
<dbReference type="InterPro" id="IPR035979">
    <property type="entry name" value="RBD_domain_sf"/>
</dbReference>
<dbReference type="Gene3D" id="1.10.10.10">
    <property type="entry name" value="Winged helix-like DNA-binding domain superfamily/Winged helix DNA-binding domain"/>
    <property type="match status" value="1"/>
</dbReference>
<accession>A0ABQ6MDG3</accession>
<feature type="domain" description="XRRM" evidence="7">
    <location>
        <begin position="270"/>
        <end position="395"/>
    </location>
</feature>
<feature type="compositionally biased region" description="Basic and acidic residues" evidence="5">
    <location>
        <begin position="246"/>
        <end position="263"/>
    </location>
</feature>
<comment type="caution">
    <text evidence="8">The sequence shown here is derived from an EMBL/GenBank/DDBJ whole genome shotgun (WGS) entry which is preliminary data.</text>
</comment>
<feature type="domain" description="HTH La-type RNA-binding" evidence="6">
    <location>
        <begin position="1"/>
        <end position="89"/>
    </location>
</feature>
<dbReference type="CDD" id="cd07323">
    <property type="entry name" value="LAM"/>
    <property type="match status" value="1"/>
</dbReference>